<feature type="compositionally biased region" description="Low complexity" evidence="2">
    <location>
        <begin position="120"/>
        <end position="162"/>
    </location>
</feature>
<evidence type="ECO:0000256" key="2">
    <source>
        <dbReference type="SAM" id="MobiDB-lite"/>
    </source>
</evidence>
<organism evidence="4 5">
    <name type="scientific">Nitratireductor basaltis</name>
    <dbReference type="NCBI Taxonomy" id="472175"/>
    <lineage>
        <taxon>Bacteria</taxon>
        <taxon>Pseudomonadati</taxon>
        <taxon>Pseudomonadota</taxon>
        <taxon>Alphaproteobacteria</taxon>
        <taxon>Hyphomicrobiales</taxon>
        <taxon>Phyllobacteriaceae</taxon>
        <taxon>Nitratireductor</taxon>
    </lineage>
</organism>
<feature type="domain" description="LysM" evidence="3">
    <location>
        <begin position="279"/>
        <end position="322"/>
    </location>
</feature>
<dbReference type="InterPro" id="IPR016047">
    <property type="entry name" value="M23ase_b-sheet_dom"/>
</dbReference>
<dbReference type="STRING" id="472175.EL18_00909"/>
<evidence type="ECO:0000256" key="1">
    <source>
        <dbReference type="ARBA" id="ARBA00038420"/>
    </source>
</evidence>
<dbReference type="AlphaFoldDB" id="A0A084UAA1"/>
<evidence type="ECO:0000313" key="5">
    <source>
        <dbReference type="Proteomes" id="UP000053675"/>
    </source>
</evidence>
<dbReference type="InterPro" id="IPR036779">
    <property type="entry name" value="LysM_dom_sf"/>
</dbReference>
<dbReference type="CDD" id="cd00118">
    <property type="entry name" value="LysM"/>
    <property type="match status" value="2"/>
</dbReference>
<dbReference type="Proteomes" id="UP000053675">
    <property type="component" value="Unassembled WGS sequence"/>
</dbReference>
<dbReference type="PANTHER" id="PTHR21666">
    <property type="entry name" value="PEPTIDASE-RELATED"/>
    <property type="match status" value="1"/>
</dbReference>
<dbReference type="Gene3D" id="3.10.350.10">
    <property type="entry name" value="LysM domain"/>
    <property type="match status" value="2"/>
</dbReference>
<dbReference type="OrthoDB" id="9795421at2"/>
<dbReference type="eggNOG" id="COG4942">
    <property type="taxonomic scope" value="Bacteria"/>
</dbReference>
<dbReference type="EMBL" id="JMQM01000001">
    <property type="protein sequence ID" value="KFB09887.1"/>
    <property type="molecule type" value="Genomic_DNA"/>
</dbReference>
<dbReference type="InterPro" id="IPR011055">
    <property type="entry name" value="Dup_hybrid_motif"/>
</dbReference>
<sequence length="513" mass="52060">MFLGITGHLSRTLARGVAVCVVGGTVVGCGSAANLTDGLVTNSTAQATSYAPANQPYPGDVAHTTRRSAGRPGMKIVRPSLPVGGGGILQNRAVANLPSPSTAQQPVYTAAAARNSTVTSQPLPAPQSVQAQPAPQQVASAASATMPAPAQAAPANIDSRSTGSVATAATTTVASAATRRITVSEGDTLYGLARRFNVPVSALMSANGMSEPRGLMIGQTLVIPGAGAATAPAPAAVASKKPVPEPEQRPQIQAVASVPSKPEPVAKAPAEATASSDQGRYTVVAGDTLYGVARKTGASVDAIKQANGLGDGVIRIGQTLNIPNGSGSVVAANAGVDPVKTATTVKPKEVESDSSAQVAAYTPPKITDDVAKKAESDAQTAALTPQSTGVDRLRWPVRGRVITSYGAGAGGRSSDGVDIAVPQGTSVRAAENGIVIYAGDGLKGFGNTVLVRHENELVTVYGHTSDIRVKRGEKVKRGQEIALSGMSGDADRPKLHFEVRKGTNPVDPMQFLE</sequence>
<dbReference type="GO" id="GO:0004222">
    <property type="term" value="F:metalloendopeptidase activity"/>
    <property type="evidence" value="ECO:0007669"/>
    <property type="project" value="TreeGrafter"/>
</dbReference>
<dbReference type="SMART" id="SM00257">
    <property type="entry name" value="LysM"/>
    <property type="match status" value="2"/>
</dbReference>
<keyword evidence="5" id="KW-1185">Reference proteome</keyword>
<evidence type="ECO:0000313" key="4">
    <source>
        <dbReference type="EMBL" id="KFB09887.1"/>
    </source>
</evidence>
<dbReference type="RefSeq" id="WP_036480175.1">
    <property type="nucleotide sequence ID" value="NZ_JMQM01000001.1"/>
</dbReference>
<dbReference type="PATRIC" id="fig|472175.3.peg.921"/>
<feature type="compositionally biased region" description="Low complexity" evidence="2">
    <location>
        <begin position="258"/>
        <end position="275"/>
    </location>
</feature>
<proteinExistence type="inferred from homology"/>
<dbReference type="CDD" id="cd12797">
    <property type="entry name" value="M23_peptidase"/>
    <property type="match status" value="1"/>
</dbReference>
<dbReference type="Gene3D" id="2.70.70.10">
    <property type="entry name" value="Glucose Permease (Domain IIA)"/>
    <property type="match status" value="1"/>
</dbReference>
<feature type="region of interest" description="Disordered" evidence="2">
    <location>
        <begin position="239"/>
        <end position="277"/>
    </location>
</feature>
<dbReference type="PROSITE" id="PS51782">
    <property type="entry name" value="LYSM"/>
    <property type="match status" value="2"/>
</dbReference>
<dbReference type="PANTHER" id="PTHR21666:SF263">
    <property type="entry name" value="MUREIN HYDROLASE ACTIVATOR NLPD"/>
    <property type="match status" value="1"/>
</dbReference>
<dbReference type="InterPro" id="IPR050570">
    <property type="entry name" value="Cell_wall_metabolism_enzyme"/>
</dbReference>
<dbReference type="SUPFAM" id="SSF54106">
    <property type="entry name" value="LysM domain"/>
    <property type="match status" value="2"/>
</dbReference>
<dbReference type="Pfam" id="PF01551">
    <property type="entry name" value="Peptidase_M23"/>
    <property type="match status" value="1"/>
</dbReference>
<dbReference type="Pfam" id="PF01476">
    <property type="entry name" value="LysM"/>
    <property type="match status" value="2"/>
</dbReference>
<gene>
    <name evidence="4" type="ORF">EL18_00909</name>
</gene>
<feature type="domain" description="LysM" evidence="3">
    <location>
        <begin position="179"/>
        <end position="223"/>
    </location>
</feature>
<comment type="caution">
    <text evidence="4">The sequence shown here is derived from an EMBL/GenBank/DDBJ whole genome shotgun (WGS) entry which is preliminary data.</text>
</comment>
<comment type="similarity">
    <text evidence="1">Belongs to the E.coli NlpD/Haemophilus LppB family.</text>
</comment>
<dbReference type="eggNOG" id="COG1388">
    <property type="taxonomic scope" value="Bacteria"/>
</dbReference>
<protein>
    <submittedName>
        <fullName evidence="4">Peptidase M23</fullName>
    </submittedName>
</protein>
<accession>A0A084UAA1</accession>
<name>A0A084UAA1_9HYPH</name>
<feature type="region of interest" description="Disordered" evidence="2">
    <location>
        <begin position="113"/>
        <end position="162"/>
    </location>
</feature>
<dbReference type="SUPFAM" id="SSF51261">
    <property type="entry name" value="Duplicated hybrid motif"/>
    <property type="match status" value="1"/>
</dbReference>
<evidence type="ECO:0000259" key="3">
    <source>
        <dbReference type="PROSITE" id="PS51782"/>
    </source>
</evidence>
<reference evidence="4 5" key="1">
    <citation type="submission" date="2014-05" db="EMBL/GenBank/DDBJ databases">
        <title>Draft Genome Sequence of Nitratireductor basaltis Strain UMTGB225, A Marine Bacterium Isolated from Green Barrel Tunicate.</title>
        <authorList>
            <person name="Gan H.Y."/>
        </authorList>
    </citation>
    <scope>NUCLEOTIDE SEQUENCE [LARGE SCALE GENOMIC DNA]</scope>
    <source>
        <strain evidence="4 5">UMTGB225</strain>
    </source>
</reference>
<dbReference type="InterPro" id="IPR018392">
    <property type="entry name" value="LysM"/>
</dbReference>